<dbReference type="Proteomes" id="UP000198505">
    <property type="component" value="Unassembled WGS sequence"/>
</dbReference>
<evidence type="ECO:0000313" key="1">
    <source>
        <dbReference type="EMBL" id="SES12678.1"/>
    </source>
</evidence>
<organism evidence="1 2">
    <name type="scientific">Vreelandella subterranea</name>
    <dbReference type="NCBI Taxonomy" id="416874"/>
    <lineage>
        <taxon>Bacteria</taxon>
        <taxon>Pseudomonadati</taxon>
        <taxon>Pseudomonadota</taxon>
        <taxon>Gammaproteobacteria</taxon>
        <taxon>Oceanospirillales</taxon>
        <taxon>Halomonadaceae</taxon>
        <taxon>Vreelandella</taxon>
    </lineage>
</organism>
<accession>A0A1H9UTJ8</accession>
<dbReference type="STRING" id="416874.SAMN04487958_107209"/>
<protein>
    <submittedName>
        <fullName evidence="1">Uncharacterized protein</fullName>
    </submittedName>
</protein>
<sequence>MALRNVCPICGEDFDSFGAAVARTAQGVNRGHDCRKEWETARQASIDSKKEDGADVDGKRLSSCKLRYSEDAPPFRGLPDPGHS</sequence>
<dbReference type="RefSeq" id="WP_092828178.1">
    <property type="nucleotide sequence ID" value="NZ_FOGS01000007.1"/>
</dbReference>
<reference evidence="2" key="1">
    <citation type="submission" date="2016-10" db="EMBL/GenBank/DDBJ databases">
        <authorList>
            <person name="Varghese N."/>
            <person name="Submissions S."/>
        </authorList>
    </citation>
    <scope>NUCLEOTIDE SEQUENCE [LARGE SCALE GENOMIC DNA]</scope>
    <source>
        <strain evidence="2">CGMCC 1.6495</strain>
    </source>
</reference>
<gene>
    <name evidence="1" type="ORF">SAMN04487958_107209</name>
</gene>
<evidence type="ECO:0000313" key="2">
    <source>
        <dbReference type="Proteomes" id="UP000198505"/>
    </source>
</evidence>
<dbReference type="EMBL" id="FOGS01000007">
    <property type="protein sequence ID" value="SES12678.1"/>
    <property type="molecule type" value="Genomic_DNA"/>
</dbReference>
<proteinExistence type="predicted"/>
<name>A0A1H9UTJ8_9GAMM</name>
<dbReference type="AlphaFoldDB" id="A0A1H9UTJ8"/>
<keyword evidence="2" id="KW-1185">Reference proteome</keyword>